<evidence type="ECO:0000256" key="1">
    <source>
        <dbReference type="ARBA" id="ARBA00022723"/>
    </source>
</evidence>
<dbReference type="GO" id="GO:0000978">
    <property type="term" value="F:RNA polymerase II cis-regulatory region sequence-specific DNA binding"/>
    <property type="evidence" value="ECO:0007669"/>
    <property type="project" value="TreeGrafter"/>
</dbReference>
<feature type="compositionally biased region" description="Polar residues" evidence="5">
    <location>
        <begin position="127"/>
        <end position="136"/>
    </location>
</feature>
<dbReference type="EMBL" id="QWIJ01002211">
    <property type="protein sequence ID" value="RMX72393.1"/>
    <property type="molecule type" value="Genomic_DNA"/>
</dbReference>
<dbReference type="InterPro" id="IPR057634">
    <property type="entry name" value="PAH_ZNF598/HEL2"/>
</dbReference>
<name>A0A3M6W1L1_HORWE</name>
<dbReference type="AlphaFoldDB" id="A0A3M6W1L1"/>
<feature type="region of interest" description="Disordered" evidence="5">
    <location>
        <begin position="958"/>
        <end position="982"/>
    </location>
</feature>
<evidence type="ECO:0000313" key="7">
    <source>
        <dbReference type="EMBL" id="RMX72393.1"/>
    </source>
</evidence>
<dbReference type="InterPro" id="IPR036864">
    <property type="entry name" value="Zn2-C6_fun-type_DNA-bd_sf"/>
</dbReference>
<evidence type="ECO:0000256" key="4">
    <source>
        <dbReference type="ARBA" id="ARBA00023242"/>
    </source>
</evidence>
<dbReference type="OrthoDB" id="3838338at2759"/>
<dbReference type="Pfam" id="PF23202">
    <property type="entry name" value="PAH_ZNF598"/>
    <property type="match status" value="1"/>
</dbReference>
<dbReference type="PROSITE" id="PS50048">
    <property type="entry name" value="ZN2_CY6_FUNGAL_2"/>
    <property type="match status" value="1"/>
</dbReference>
<dbReference type="Proteomes" id="UP000281245">
    <property type="component" value="Unassembled WGS sequence"/>
</dbReference>
<feature type="compositionally biased region" description="Pro residues" evidence="5">
    <location>
        <begin position="900"/>
        <end position="913"/>
    </location>
</feature>
<feature type="compositionally biased region" description="Low complexity" evidence="5">
    <location>
        <begin position="246"/>
        <end position="257"/>
    </location>
</feature>
<evidence type="ECO:0000256" key="3">
    <source>
        <dbReference type="ARBA" id="ARBA00023163"/>
    </source>
</evidence>
<feature type="region of interest" description="Disordered" evidence="5">
    <location>
        <begin position="876"/>
        <end position="932"/>
    </location>
</feature>
<evidence type="ECO:0000259" key="6">
    <source>
        <dbReference type="PROSITE" id="PS50048"/>
    </source>
</evidence>
<keyword evidence="4" id="KW-0539">Nucleus</keyword>
<feature type="domain" description="Zn(2)-C6 fungal-type" evidence="6">
    <location>
        <begin position="340"/>
        <end position="367"/>
    </location>
</feature>
<feature type="region of interest" description="Disordered" evidence="5">
    <location>
        <begin position="374"/>
        <end position="408"/>
    </location>
</feature>
<dbReference type="Pfam" id="PF04082">
    <property type="entry name" value="Fungal_trans"/>
    <property type="match status" value="1"/>
</dbReference>
<dbReference type="Gene3D" id="4.10.240.10">
    <property type="entry name" value="Zn(2)-C6 fungal-type DNA-binding domain"/>
    <property type="match status" value="1"/>
</dbReference>
<feature type="region of interest" description="Disordered" evidence="5">
    <location>
        <begin position="246"/>
        <end position="280"/>
    </location>
</feature>
<keyword evidence="2" id="KW-0805">Transcription regulation</keyword>
<organism evidence="7 8">
    <name type="scientific">Hortaea werneckii</name>
    <name type="common">Black yeast</name>
    <name type="synonym">Cladosporium werneckii</name>
    <dbReference type="NCBI Taxonomy" id="91943"/>
    <lineage>
        <taxon>Eukaryota</taxon>
        <taxon>Fungi</taxon>
        <taxon>Dikarya</taxon>
        <taxon>Ascomycota</taxon>
        <taxon>Pezizomycotina</taxon>
        <taxon>Dothideomycetes</taxon>
        <taxon>Dothideomycetidae</taxon>
        <taxon>Mycosphaerellales</taxon>
        <taxon>Teratosphaeriaceae</taxon>
        <taxon>Hortaea</taxon>
    </lineage>
</organism>
<dbReference type="PANTHER" id="PTHR47424:SF15">
    <property type="entry name" value="ZN(II)2CYS6 TRANSCRIPTION FACTOR (EUROFUNG)"/>
    <property type="match status" value="1"/>
</dbReference>
<sequence length="1032" mass="112761">MDLKAHQIEQHPNGLTKGRGARAVDLSNFDYRPQYTEERSTRGRGGRRAGRGRDPNADGVAPSSAGHMSRAELAHQREREIHSAQSVSSRTFGGRLTQPEPQAQTVQRPAQSPRPQPAQPAFPALNSRPSAQNVGASTGPVEALTPQEQARRMRHAAVTERAASLLRNDTVKLDEFRGRISAFRNGTLSASDLIDAFFALFDTSSAELGKLIKELADIFEIPGRRDAILKAWSDWKAINEDYPSLPGPAGANPASSATELPCNSESCDPTDFKPRSGASPTGMQTYSRLAFSLSVLWRKYGGDLNRAHIPHSEMRQSSGRGANISKAYGSELTCCFQGEQCRRRKIRCSGGQPCVYCQDRAPRDCLYRVKNRDRPRKVTAEQRQSSPAQENASSSSRRENQNTDRPEELDRGLTAVHHPGMEDSTQLFYGPTSNFAFIQQIHRGLRRSKLPTPPSRPTKDVLDQFVQRSIFFGTPSRIDLTKGSLNDISYPDALALVTNYNTTTHNLLPFFAEGELEHLVRELYSVEPLSAQPSQKRAITLAVLALGALSTPRTSVAEAFYAQAKVCAAPFEDAVTLTMIQFSLICADYQCNLGRPNSAYMQLGAACRRAFAFGLHKEGATSRLREDEFKKRRVTMWCLYFYERWIALSLGRKSSLQIADISSGPLEDQSLVACLSRMANIVERDVGSMYEGGPHTLQELYNAADKAHHNLREFGETLRIGSRNMFPSLPPAVDNIATLQFHNLYYLSILLIFRPFLIAESALRTKSSSAPGEMWLRQACRCAIDAAQDYLVFASGLLKSSDICKRPRYTTFFIESSCAVLLHDVLSHPSKYAYHLEYIQLAIETLESMLHDDPVLNAQRSIRRILQAVERAISAPSLPASSSSETNPSSEPSSSSTTNPHPPSTNPSAPVLPNPYGHGTSVQFPSLQPQAHPTSEDLIYLSDRSTSAGMHGNVNAMAAQQSGGGSQPTMPNPSSSSAAGTGTGAGVGAGVNAAAAGGIAGAPDAQNFFDFDVLATDLFSFFPLDLSAQQGI</sequence>
<reference evidence="7 8" key="1">
    <citation type="journal article" date="2018" name="BMC Genomics">
        <title>Genomic evidence for intraspecific hybridization in a clonal and extremely halotolerant yeast.</title>
        <authorList>
            <person name="Gostincar C."/>
            <person name="Stajich J.E."/>
            <person name="Zupancic J."/>
            <person name="Zalar P."/>
            <person name="Gunde-Cimerman N."/>
        </authorList>
    </citation>
    <scope>NUCLEOTIDE SEQUENCE [LARGE SCALE GENOMIC DNA]</scope>
    <source>
        <strain evidence="7 8">EXF-6656</strain>
    </source>
</reference>
<dbReference type="CDD" id="cd12148">
    <property type="entry name" value="fungal_TF_MHR"/>
    <property type="match status" value="1"/>
</dbReference>
<evidence type="ECO:0000313" key="8">
    <source>
        <dbReference type="Proteomes" id="UP000281245"/>
    </source>
</evidence>
<gene>
    <name evidence="7" type="ORF">D0869_14665</name>
</gene>
<keyword evidence="3" id="KW-0804">Transcription</keyword>
<dbReference type="InterPro" id="IPR051127">
    <property type="entry name" value="Fungal_SecMet_Regulators"/>
</dbReference>
<feature type="region of interest" description="Disordered" evidence="5">
    <location>
        <begin position="1"/>
        <end position="147"/>
    </location>
</feature>
<dbReference type="GO" id="GO:0000435">
    <property type="term" value="P:positive regulation of transcription from RNA polymerase II promoter by galactose"/>
    <property type="evidence" value="ECO:0007669"/>
    <property type="project" value="TreeGrafter"/>
</dbReference>
<comment type="caution">
    <text evidence="7">The sequence shown here is derived from an EMBL/GenBank/DDBJ whole genome shotgun (WGS) entry which is preliminary data.</text>
</comment>
<dbReference type="InterPro" id="IPR001138">
    <property type="entry name" value="Zn2Cys6_DnaBD"/>
</dbReference>
<evidence type="ECO:0000256" key="5">
    <source>
        <dbReference type="SAM" id="MobiDB-lite"/>
    </source>
</evidence>
<keyword evidence="1" id="KW-0479">Metal-binding</keyword>
<dbReference type="VEuPathDB" id="FungiDB:BTJ68_08426"/>
<accession>A0A3M6W1L1</accession>
<dbReference type="PANTHER" id="PTHR47424">
    <property type="entry name" value="REGULATORY PROTEIN GAL4"/>
    <property type="match status" value="1"/>
</dbReference>
<feature type="compositionally biased region" description="Basic and acidic residues" evidence="5">
    <location>
        <begin position="396"/>
        <end position="408"/>
    </location>
</feature>
<dbReference type="InterPro" id="IPR007219">
    <property type="entry name" value="XnlR_reg_dom"/>
</dbReference>
<dbReference type="GO" id="GO:0005634">
    <property type="term" value="C:nucleus"/>
    <property type="evidence" value="ECO:0007669"/>
    <property type="project" value="TreeGrafter"/>
</dbReference>
<dbReference type="GO" id="GO:0006351">
    <property type="term" value="P:DNA-templated transcription"/>
    <property type="evidence" value="ECO:0007669"/>
    <property type="project" value="InterPro"/>
</dbReference>
<dbReference type="SMART" id="SM00906">
    <property type="entry name" value="Fungal_trans"/>
    <property type="match status" value="1"/>
</dbReference>
<feature type="compositionally biased region" description="Polar residues" evidence="5">
    <location>
        <begin position="967"/>
        <end position="977"/>
    </location>
</feature>
<feature type="compositionally biased region" description="Low complexity" evidence="5">
    <location>
        <begin position="384"/>
        <end position="395"/>
    </location>
</feature>
<feature type="compositionally biased region" description="Basic and acidic residues" evidence="5">
    <location>
        <begin position="69"/>
        <end position="82"/>
    </location>
</feature>
<feature type="compositionally biased region" description="Polar residues" evidence="5">
    <location>
        <begin position="920"/>
        <end position="932"/>
    </location>
</feature>
<protein>
    <recommendedName>
        <fullName evidence="6">Zn(2)-C6 fungal-type domain-containing protein</fullName>
    </recommendedName>
</protein>
<dbReference type="GO" id="GO:0008270">
    <property type="term" value="F:zinc ion binding"/>
    <property type="evidence" value="ECO:0007669"/>
    <property type="project" value="InterPro"/>
</dbReference>
<proteinExistence type="predicted"/>
<dbReference type="GO" id="GO:0000981">
    <property type="term" value="F:DNA-binding transcription factor activity, RNA polymerase II-specific"/>
    <property type="evidence" value="ECO:0007669"/>
    <property type="project" value="InterPro"/>
</dbReference>
<evidence type="ECO:0000256" key="2">
    <source>
        <dbReference type="ARBA" id="ARBA00023015"/>
    </source>
</evidence>
<feature type="compositionally biased region" description="Low complexity" evidence="5">
    <location>
        <begin position="876"/>
        <end position="899"/>
    </location>
</feature>
<dbReference type="CDD" id="cd00067">
    <property type="entry name" value="GAL4"/>
    <property type="match status" value="1"/>
</dbReference>